<name>A0ABM1RY73_LIMPO</name>
<dbReference type="InterPro" id="IPR037608">
    <property type="entry name" value="STIM1/2"/>
</dbReference>
<evidence type="ECO:0000313" key="4">
    <source>
        <dbReference type="Proteomes" id="UP000694941"/>
    </source>
</evidence>
<feature type="transmembrane region" description="Helical" evidence="2">
    <location>
        <begin position="46"/>
        <end position="64"/>
    </location>
</feature>
<protein>
    <submittedName>
        <fullName evidence="5">Stromal interaction molecule 1-like</fullName>
    </submittedName>
</protein>
<dbReference type="Gene3D" id="1.10.287.3550">
    <property type="match status" value="1"/>
</dbReference>
<dbReference type="Gene3D" id="1.20.5.340">
    <property type="match status" value="1"/>
</dbReference>
<evidence type="ECO:0000256" key="1">
    <source>
        <dbReference type="SAM" id="Coils"/>
    </source>
</evidence>
<feature type="domain" description="STIM1/2 Orai1-activating region" evidence="3">
    <location>
        <begin position="167"/>
        <end position="205"/>
    </location>
</feature>
<dbReference type="InterPro" id="IPR013761">
    <property type="entry name" value="SAM/pointed_sf"/>
</dbReference>
<dbReference type="Pfam" id="PF16533">
    <property type="entry name" value="SOAR"/>
    <property type="match status" value="1"/>
</dbReference>
<dbReference type="Proteomes" id="UP000694941">
    <property type="component" value="Unplaced"/>
</dbReference>
<dbReference type="InterPro" id="IPR032393">
    <property type="entry name" value="SOAR_STIM1/2"/>
</dbReference>
<feature type="coiled-coil region" evidence="1">
    <location>
        <begin position="73"/>
        <end position="167"/>
    </location>
</feature>
<keyword evidence="1" id="KW-0175">Coiled coil</keyword>
<evidence type="ECO:0000313" key="5">
    <source>
        <dbReference type="RefSeq" id="XP_022236328.1"/>
    </source>
</evidence>
<keyword evidence="2" id="KW-1133">Transmembrane helix</keyword>
<keyword evidence="2" id="KW-0472">Membrane</keyword>
<dbReference type="GeneID" id="106476880"/>
<dbReference type="RefSeq" id="XP_022236328.1">
    <property type="nucleotide sequence ID" value="XM_022380620.1"/>
</dbReference>
<evidence type="ECO:0000259" key="3">
    <source>
        <dbReference type="Pfam" id="PF16533"/>
    </source>
</evidence>
<proteinExistence type="predicted"/>
<evidence type="ECO:0000256" key="2">
    <source>
        <dbReference type="SAM" id="Phobius"/>
    </source>
</evidence>
<gene>
    <name evidence="5" type="primary">LOC106476880</name>
</gene>
<reference evidence="5" key="1">
    <citation type="submission" date="2025-08" db="UniProtKB">
        <authorList>
            <consortium name="RefSeq"/>
        </authorList>
    </citation>
    <scope>IDENTIFICATION</scope>
    <source>
        <tissue evidence="5">Muscle</tissue>
    </source>
</reference>
<sequence length="206" mass="23864">MAANDVNFMMSVLGIKDAINRQKLALKAMDVVLFGPQRYHNYIKDSFLVLSLVVAIVGYWFAYVQQKYSKTHLQKMMKDMESLQNAEEALLKLQKELDKARQEQEIVAIEKENLERMLKDEIGAPRKQEEDIDNEDVDRLHQLEEELEHTREELREAEKAIESRSLAPPLALQHWLQLTHELELRHYSAKKAAAEHQLSAAKEGVS</sequence>
<dbReference type="PANTHER" id="PTHR15136">
    <property type="entry name" value="STROMAL INTERACTION MOLECULE HOMOLOG"/>
    <property type="match status" value="1"/>
</dbReference>
<dbReference type="Gene3D" id="1.10.150.50">
    <property type="entry name" value="Transcription Factor, Ets-1"/>
    <property type="match status" value="1"/>
</dbReference>
<organism evidence="4 5">
    <name type="scientific">Limulus polyphemus</name>
    <name type="common">Atlantic horseshoe crab</name>
    <dbReference type="NCBI Taxonomy" id="6850"/>
    <lineage>
        <taxon>Eukaryota</taxon>
        <taxon>Metazoa</taxon>
        <taxon>Ecdysozoa</taxon>
        <taxon>Arthropoda</taxon>
        <taxon>Chelicerata</taxon>
        <taxon>Merostomata</taxon>
        <taxon>Xiphosura</taxon>
        <taxon>Limulidae</taxon>
        <taxon>Limulus</taxon>
    </lineage>
</organism>
<keyword evidence="2" id="KW-0812">Transmembrane</keyword>
<keyword evidence="4" id="KW-1185">Reference proteome</keyword>
<dbReference type="PANTHER" id="PTHR15136:SF5">
    <property type="entry name" value="STROMAL INTERACTION MOLECULE HOMOLOG"/>
    <property type="match status" value="1"/>
</dbReference>
<accession>A0ABM1RY73</accession>